<dbReference type="Pfam" id="PF02687">
    <property type="entry name" value="FtsX"/>
    <property type="match status" value="2"/>
</dbReference>
<keyword evidence="10" id="KW-1185">Reference proteome</keyword>
<evidence type="ECO:0000313" key="9">
    <source>
        <dbReference type="EMBL" id="RBL94112.1"/>
    </source>
</evidence>
<feature type="domain" description="ABC3 transporter permease C-terminal" evidence="7">
    <location>
        <begin position="672"/>
        <end position="784"/>
    </location>
</feature>
<feature type="transmembrane region" description="Helical" evidence="6">
    <location>
        <begin position="672"/>
        <end position="693"/>
    </location>
</feature>
<proteinExistence type="predicted"/>
<sequence>MITNYFRTAVRSLWKHKVYSFLNIFGLMTGIACAGIIFLWVEDEVQFDHMHDKKDHLYVVIQHWQYDGYKRTFWSTPGLLGPTMQANLPGIAHTCRTTEGTQTAMFNNGQTAYYAAGIYADSTLFSMFTFPFVEGNARTAFTQLNSLVITEKAARKFFGTATNVTGKILRMDNKQEYMVTGVVKDIPQNSTLQFEWVVPFQVYFNQNKWLESWGANAINNFVELQPGVDVATVNRQLAGFAKAHNPQGITTPVLFSMNDWRLRGEFEDGKQVGGRIGYVRLFALIGGIIILIACINFMNLATARSEKRSKEVGVRKVLGAGKGKLVVQFISEAMLIALIATLLAVLLIITLLPVFNAVVGKDISPGLGNTTHWVALLLIVVITGLVAGSYPSLYLSSFNPVTVLKGFKLPSGNAAFIRKGLVILQFTISTVLIISTIIIYQQMQYVKNRKLGYNKDNLLEMKVTGNMNKDFDAIKQDLINTGVVENAALSDHATIYGGNNTDNFRWEGLPDKSSNLISVRGVTPEFFATSGMQLQSGRDFQLGKSVDSFSVIITASLAKLMGKEGRIGGNFLVPENKTRRYIPYRIVGIVKDFVYGDMYGKPDPVVFFKGQQDAVVMYIRIAAKADPEQAIAKIESVMLKDNPDYPFAFRFVDEQFNGMFSSEMLISRLSRLFAGLAIVISCLGLFGLAAYTAERRTREIGIRKVLGASVTGIARLLSAEFLQLVLVSVVIAFPLAWWIMSGWLDGYAYRIAIHWWVFLLAGGAAVLIALATISYQAVRTALMNPVRSLRRE</sequence>
<feature type="domain" description="MacB-like periplasmic core" evidence="8">
    <location>
        <begin position="20"/>
        <end position="238"/>
    </location>
</feature>
<dbReference type="PANTHER" id="PTHR30572">
    <property type="entry name" value="MEMBRANE COMPONENT OF TRANSPORTER-RELATED"/>
    <property type="match status" value="1"/>
</dbReference>
<evidence type="ECO:0000256" key="2">
    <source>
        <dbReference type="ARBA" id="ARBA00022475"/>
    </source>
</evidence>
<evidence type="ECO:0000256" key="3">
    <source>
        <dbReference type="ARBA" id="ARBA00022692"/>
    </source>
</evidence>
<keyword evidence="4 6" id="KW-1133">Transmembrane helix</keyword>
<dbReference type="GO" id="GO:0022857">
    <property type="term" value="F:transmembrane transporter activity"/>
    <property type="evidence" value="ECO:0007669"/>
    <property type="project" value="TreeGrafter"/>
</dbReference>
<evidence type="ECO:0000313" key="10">
    <source>
        <dbReference type="Proteomes" id="UP000253410"/>
    </source>
</evidence>
<feature type="transmembrane region" description="Helical" evidence="6">
    <location>
        <begin position="281"/>
        <end position="301"/>
    </location>
</feature>
<dbReference type="InterPro" id="IPR050250">
    <property type="entry name" value="Macrolide_Exporter_MacB"/>
</dbReference>
<gene>
    <name evidence="9" type="ORF">DF182_04370</name>
</gene>
<evidence type="ECO:0000256" key="1">
    <source>
        <dbReference type="ARBA" id="ARBA00004651"/>
    </source>
</evidence>
<keyword evidence="3 6" id="KW-0812">Transmembrane</keyword>
<reference evidence="9 10" key="1">
    <citation type="submission" date="2018-05" db="EMBL/GenBank/DDBJ databases">
        <title>Chitinophaga sp. K3CV102501T nov., isolated from isolated from a monsoon evergreen broad-leaved forest soil.</title>
        <authorList>
            <person name="Lv Y."/>
        </authorList>
    </citation>
    <scope>NUCLEOTIDE SEQUENCE [LARGE SCALE GENOMIC DNA]</scope>
    <source>
        <strain evidence="9 10">GDMCC 1.1325</strain>
    </source>
</reference>
<accession>A0A365Y6A4</accession>
<dbReference type="Proteomes" id="UP000253410">
    <property type="component" value="Unassembled WGS sequence"/>
</dbReference>
<evidence type="ECO:0000259" key="7">
    <source>
        <dbReference type="Pfam" id="PF02687"/>
    </source>
</evidence>
<dbReference type="InterPro" id="IPR003838">
    <property type="entry name" value="ABC3_permease_C"/>
</dbReference>
<dbReference type="PROSITE" id="PS51257">
    <property type="entry name" value="PROKAR_LIPOPROTEIN"/>
    <property type="match status" value="1"/>
</dbReference>
<feature type="domain" description="MacB-like periplasmic core" evidence="8">
    <location>
        <begin position="424"/>
        <end position="636"/>
    </location>
</feature>
<evidence type="ECO:0000256" key="5">
    <source>
        <dbReference type="ARBA" id="ARBA00023136"/>
    </source>
</evidence>
<dbReference type="RefSeq" id="WP_113614446.1">
    <property type="nucleotide sequence ID" value="NZ_QFFJ01000001.1"/>
</dbReference>
<feature type="transmembrane region" description="Helical" evidence="6">
    <location>
        <begin position="416"/>
        <end position="440"/>
    </location>
</feature>
<dbReference type="PANTHER" id="PTHR30572:SF18">
    <property type="entry name" value="ABC-TYPE MACROLIDE FAMILY EXPORT SYSTEM PERMEASE COMPONENT 2"/>
    <property type="match status" value="1"/>
</dbReference>
<keyword evidence="5 6" id="KW-0472">Membrane</keyword>
<comment type="caution">
    <text evidence="9">The sequence shown here is derived from an EMBL/GenBank/DDBJ whole genome shotgun (WGS) entry which is preliminary data.</text>
</comment>
<feature type="transmembrane region" description="Helical" evidence="6">
    <location>
        <begin position="752"/>
        <end position="773"/>
    </location>
</feature>
<organism evidence="9 10">
    <name type="scientific">Chitinophaga flava</name>
    <dbReference type="NCBI Taxonomy" id="2259036"/>
    <lineage>
        <taxon>Bacteria</taxon>
        <taxon>Pseudomonadati</taxon>
        <taxon>Bacteroidota</taxon>
        <taxon>Chitinophagia</taxon>
        <taxon>Chitinophagales</taxon>
        <taxon>Chitinophagaceae</taxon>
        <taxon>Chitinophaga</taxon>
    </lineage>
</organism>
<protein>
    <submittedName>
        <fullName evidence="9">Acetylornithine deacetylase</fullName>
    </submittedName>
</protein>
<dbReference type="OrthoDB" id="5933722at2"/>
<dbReference type="GO" id="GO:0005886">
    <property type="term" value="C:plasma membrane"/>
    <property type="evidence" value="ECO:0007669"/>
    <property type="project" value="UniProtKB-SubCell"/>
</dbReference>
<feature type="transmembrane region" description="Helical" evidence="6">
    <location>
        <begin position="21"/>
        <end position="41"/>
    </location>
</feature>
<dbReference type="Pfam" id="PF12704">
    <property type="entry name" value="MacB_PCD"/>
    <property type="match status" value="2"/>
</dbReference>
<feature type="transmembrane region" description="Helical" evidence="6">
    <location>
        <begin position="721"/>
        <end position="740"/>
    </location>
</feature>
<dbReference type="EMBL" id="QFFJ01000001">
    <property type="protein sequence ID" value="RBL94112.1"/>
    <property type="molecule type" value="Genomic_DNA"/>
</dbReference>
<evidence type="ECO:0000259" key="8">
    <source>
        <dbReference type="Pfam" id="PF12704"/>
    </source>
</evidence>
<feature type="domain" description="ABC3 transporter permease C-terminal" evidence="7">
    <location>
        <begin position="284"/>
        <end position="400"/>
    </location>
</feature>
<evidence type="ECO:0000256" key="4">
    <source>
        <dbReference type="ARBA" id="ARBA00022989"/>
    </source>
</evidence>
<feature type="transmembrane region" description="Helical" evidence="6">
    <location>
        <begin position="372"/>
        <end position="395"/>
    </location>
</feature>
<dbReference type="AlphaFoldDB" id="A0A365Y6A4"/>
<keyword evidence="2" id="KW-1003">Cell membrane</keyword>
<feature type="transmembrane region" description="Helical" evidence="6">
    <location>
        <begin position="325"/>
        <end position="352"/>
    </location>
</feature>
<name>A0A365Y6A4_9BACT</name>
<evidence type="ECO:0000256" key="6">
    <source>
        <dbReference type="SAM" id="Phobius"/>
    </source>
</evidence>
<comment type="subcellular location">
    <subcellularLocation>
        <location evidence="1">Cell membrane</location>
        <topology evidence="1">Multi-pass membrane protein</topology>
    </subcellularLocation>
</comment>
<dbReference type="InterPro" id="IPR025857">
    <property type="entry name" value="MacB_PCD"/>
</dbReference>